<reference evidence="2 3" key="1">
    <citation type="submission" date="2024-10" db="EMBL/GenBank/DDBJ databases">
        <title>The Natural Products Discovery Center: Release of the First 8490 Sequenced Strains for Exploring Actinobacteria Biosynthetic Diversity.</title>
        <authorList>
            <person name="Kalkreuter E."/>
            <person name="Kautsar S.A."/>
            <person name="Yang D."/>
            <person name="Bader C.D."/>
            <person name="Teijaro C.N."/>
            <person name="Fluegel L."/>
            <person name="Davis C.M."/>
            <person name="Simpson J.R."/>
            <person name="Lauterbach L."/>
            <person name="Steele A.D."/>
            <person name="Gui C."/>
            <person name="Meng S."/>
            <person name="Li G."/>
            <person name="Viehrig K."/>
            <person name="Ye F."/>
            <person name="Su P."/>
            <person name="Kiefer A.F."/>
            <person name="Nichols A."/>
            <person name="Cepeda A.J."/>
            <person name="Yan W."/>
            <person name="Fan B."/>
            <person name="Jiang Y."/>
            <person name="Adhikari A."/>
            <person name="Zheng C.-J."/>
            <person name="Schuster L."/>
            <person name="Cowan T.M."/>
            <person name="Smanski M.J."/>
            <person name="Chevrette M.G."/>
            <person name="De Carvalho L.P.S."/>
            <person name="Shen B."/>
        </authorList>
    </citation>
    <scope>NUCLEOTIDE SEQUENCE [LARGE SCALE GENOMIC DNA]</scope>
    <source>
        <strain evidence="2 3">NPDC004550</strain>
    </source>
</reference>
<gene>
    <name evidence="2" type="ORF">ACFYTH_19560</name>
</gene>
<protein>
    <submittedName>
        <fullName evidence="2">DUF262 domain-containing protein</fullName>
    </submittedName>
</protein>
<dbReference type="PANTHER" id="PTHR37292">
    <property type="entry name" value="VNG6097C"/>
    <property type="match status" value="1"/>
</dbReference>
<keyword evidence="3" id="KW-1185">Reference proteome</keyword>
<dbReference type="InterPro" id="IPR004919">
    <property type="entry name" value="GmrSD_N"/>
</dbReference>
<evidence type="ECO:0000259" key="1">
    <source>
        <dbReference type="Pfam" id="PF03235"/>
    </source>
</evidence>
<feature type="domain" description="GmrSD restriction endonucleases N-terminal" evidence="1">
    <location>
        <begin position="5"/>
        <end position="197"/>
    </location>
</feature>
<dbReference type="PANTHER" id="PTHR37292:SF2">
    <property type="entry name" value="DUF262 DOMAIN-CONTAINING PROTEIN"/>
    <property type="match status" value="1"/>
</dbReference>
<evidence type="ECO:0000313" key="3">
    <source>
        <dbReference type="Proteomes" id="UP001601521"/>
    </source>
</evidence>
<name>A0ABW6NMR6_9NOCA</name>
<dbReference type="Proteomes" id="UP001601521">
    <property type="component" value="Unassembled WGS sequence"/>
</dbReference>
<proteinExistence type="predicted"/>
<dbReference type="EMBL" id="JBIALX010000007">
    <property type="protein sequence ID" value="MFF0455566.1"/>
    <property type="molecule type" value="Genomic_DNA"/>
</dbReference>
<comment type="caution">
    <text evidence="2">The sequence shown here is derived from an EMBL/GenBank/DDBJ whole genome shotgun (WGS) entry which is preliminary data.</text>
</comment>
<dbReference type="RefSeq" id="WP_387252450.1">
    <property type="nucleotide sequence ID" value="NZ_JBIALX010000007.1"/>
</dbReference>
<accession>A0ABW6NMR6</accession>
<organism evidence="2 3">
    <name type="scientific">Nocardia africana</name>
    <dbReference type="NCBI Taxonomy" id="134964"/>
    <lineage>
        <taxon>Bacteria</taxon>
        <taxon>Bacillati</taxon>
        <taxon>Actinomycetota</taxon>
        <taxon>Actinomycetes</taxon>
        <taxon>Mycobacteriales</taxon>
        <taxon>Nocardiaceae</taxon>
        <taxon>Nocardia</taxon>
    </lineage>
</organism>
<sequence length="512" mass="56977">MAQKGSIRVPSFQRSYVWTAEDVRKLFDSLYRGFPVGTVLFWQHEAPAGPSDLGPIKVDAEAEEHALWVVDGQQRIISLFASLTSGLREIDDRFDVYFDLAAEKFVTSRRGVPPRRAVPVSEALETRSLLNWLRLHADELEPDDFEAADRLGGALRDYHVPAYVVTSDDQDLLREIFDRVNSAGKPISRAEVFHALFAREDAPGSPAGVVSELESLGFGRVPENRIVQSLLAIRGGNVGRDIREEFGPNEDIADWYNRTERALSRSIKFLQSEGVLHVSLMPDGLPLPVLAAFFYVHPEPSAWNLRLLARWLWRGWANGFGEESGQTPIMRRAIMSVNPARLNTDQAPTEYDAIVSLLARTHDREPATHAIEEFKTNGRNGRLVLLALATLRPRGPNGKEIDLPGLLQKYGTDAVAQFTKRGRTNAGSRGFWPPNAPSITEITDEAILSSHLIDRDSIELLREGDEEGFIDSRSEKLEEVVRGFLSSRVEAGAILRPSLDDLIVIGNAEEAS</sequence>
<evidence type="ECO:0000313" key="2">
    <source>
        <dbReference type="EMBL" id="MFF0455566.1"/>
    </source>
</evidence>
<dbReference type="Pfam" id="PF03235">
    <property type="entry name" value="GmrSD_N"/>
    <property type="match status" value="1"/>
</dbReference>